<feature type="transmembrane region" description="Helical" evidence="9">
    <location>
        <begin position="264"/>
        <end position="281"/>
    </location>
</feature>
<evidence type="ECO:0000256" key="5">
    <source>
        <dbReference type="ARBA" id="ARBA00022989"/>
    </source>
</evidence>
<reference evidence="11" key="1">
    <citation type="submission" date="2018-01" db="EMBL/GenBank/DDBJ databases">
        <authorList>
            <person name="Mao J.F."/>
        </authorList>
    </citation>
    <scope>NUCLEOTIDE SEQUENCE</scope>
    <source>
        <strain evidence="11">Huo1</strain>
        <tissue evidence="11">Leaf</tissue>
    </source>
</reference>
<keyword evidence="12" id="KW-1185">Reference proteome</keyword>
<evidence type="ECO:0000256" key="7">
    <source>
        <dbReference type="ARBA" id="ARBA00049662"/>
    </source>
</evidence>
<accession>A0A8X8XIU2</accession>
<dbReference type="GO" id="GO:0015179">
    <property type="term" value="F:L-amino acid transmembrane transporter activity"/>
    <property type="evidence" value="ECO:0007669"/>
    <property type="project" value="TreeGrafter"/>
</dbReference>
<proteinExistence type="inferred from homology"/>
<evidence type="ECO:0000313" key="11">
    <source>
        <dbReference type="EMBL" id="KAG6413689.1"/>
    </source>
</evidence>
<keyword evidence="6 9" id="KW-0472">Membrane</keyword>
<comment type="similarity">
    <text evidence="7">Belongs to the amino acid/polyamine transporter 2 family. Amino acid/auxin permease (AAAP) (TC 2.A.18.5) subfamily.</text>
</comment>
<feature type="transmembrane region" description="Helical" evidence="9">
    <location>
        <begin position="287"/>
        <end position="311"/>
    </location>
</feature>
<feature type="transmembrane region" description="Helical" evidence="9">
    <location>
        <begin position="323"/>
        <end position="343"/>
    </location>
</feature>
<keyword evidence="3 9" id="KW-0812">Transmembrane</keyword>
<dbReference type="FunFam" id="1.20.1740.10:FF:000047">
    <property type="entry name" value="Amino acid transporter AVT1A"/>
    <property type="match status" value="1"/>
</dbReference>
<evidence type="ECO:0000256" key="3">
    <source>
        <dbReference type="ARBA" id="ARBA00022692"/>
    </source>
</evidence>
<reference evidence="11" key="2">
    <citation type="submission" date="2020-08" db="EMBL/GenBank/DDBJ databases">
        <title>Plant Genome Project.</title>
        <authorList>
            <person name="Zhang R.-G."/>
        </authorList>
    </citation>
    <scope>NUCLEOTIDE SEQUENCE</scope>
    <source>
        <strain evidence="11">Huo1</strain>
        <tissue evidence="11">Leaf</tissue>
    </source>
</reference>
<feature type="transmembrane region" description="Helical" evidence="9">
    <location>
        <begin position="171"/>
        <end position="192"/>
    </location>
</feature>
<dbReference type="GO" id="GO:0005774">
    <property type="term" value="C:vacuolar membrane"/>
    <property type="evidence" value="ECO:0007669"/>
    <property type="project" value="TreeGrafter"/>
</dbReference>
<evidence type="ECO:0000256" key="4">
    <source>
        <dbReference type="ARBA" id="ARBA00022970"/>
    </source>
</evidence>
<evidence type="ECO:0000313" key="12">
    <source>
        <dbReference type="Proteomes" id="UP000298416"/>
    </source>
</evidence>
<feature type="compositionally biased region" description="Acidic residues" evidence="8">
    <location>
        <begin position="13"/>
        <end position="25"/>
    </location>
</feature>
<evidence type="ECO:0000259" key="10">
    <source>
        <dbReference type="Pfam" id="PF01490"/>
    </source>
</evidence>
<feature type="region of interest" description="Disordered" evidence="8">
    <location>
        <begin position="1"/>
        <end position="47"/>
    </location>
</feature>
<comment type="caution">
    <text evidence="11">The sequence shown here is derived from an EMBL/GenBank/DDBJ whole genome shotgun (WGS) entry which is preliminary data.</text>
</comment>
<protein>
    <recommendedName>
        <fullName evidence="10">Amino acid transporter transmembrane domain-containing protein</fullName>
    </recommendedName>
</protein>
<comment type="subcellular location">
    <subcellularLocation>
        <location evidence="1">Membrane</location>
        <topology evidence="1">Multi-pass membrane protein</topology>
    </subcellularLocation>
</comment>
<organism evidence="11">
    <name type="scientific">Salvia splendens</name>
    <name type="common">Scarlet sage</name>
    <dbReference type="NCBI Taxonomy" id="180675"/>
    <lineage>
        <taxon>Eukaryota</taxon>
        <taxon>Viridiplantae</taxon>
        <taxon>Streptophyta</taxon>
        <taxon>Embryophyta</taxon>
        <taxon>Tracheophyta</taxon>
        <taxon>Spermatophyta</taxon>
        <taxon>Magnoliopsida</taxon>
        <taxon>eudicotyledons</taxon>
        <taxon>Gunneridae</taxon>
        <taxon>Pentapetalae</taxon>
        <taxon>asterids</taxon>
        <taxon>lamiids</taxon>
        <taxon>Lamiales</taxon>
        <taxon>Lamiaceae</taxon>
        <taxon>Nepetoideae</taxon>
        <taxon>Mentheae</taxon>
        <taxon>Salviinae</taxon>
        <taxon>Salvia</taxon>
        <taxon>Salvia subgen. Calosphace</taxon>
        <taxon>core Calosphace</taxon>
    </lineage>
</organism>
<sequence length="539" mass="58302">MAPEMTRDSSDYLLDDSEYDVEDTASDAASSSSSIDDDHRTGAASLSSSAVSQQWPQSFREAVDIYSISASPSFGILRPRTSAAISSHNLLESNGKIPLLADYKKVHIVVEDLPRSRAHSMIISDKASFHKQATTGEVSLGHGCSLLQTVFNGMNVMAGVGLLSTPYTVRVGGWASLFVLVLFAFICCYTAILMKHCFESAQGILTFPDMGEAAFGKWGRLFISIILYSELYMSCTDYLILEGDNLSTIFSGVSLNILGFKIDTMHLFATVAVLIVFPTLLLKDLQFLSYLSASGVVATTVVVLCLLFVGTTEGVGFHHSGKLLDLSGIPFSIGVYGFCYSGHSVFPNIYQSMADKTKFKKAVIISFILCVTVYGSAAVMGFLMFGQSTNAQITLNLPQHKLSSKVALWTTVRCFSASHSSRNKIALTMNPLARGIEELLPSRISNTYLCFLLIRTSLILSSLLVAFLIPFFGTVMSLIGSLFSVLMAMVMPSLCFLKILGRKSATKMQIALSSCIVVIGLVCGIIGTYSALLDLANKC</sequence>
<dbReference type="Pfam" id="PF01490">
    <property type="entry name" value="Aa_trans"/>
    <property type="match status" value="1"/>
</dbReference>
<dbReference type="AlphaFoldDB" id="A0A8X8XIU2"/>
<evidence type="ECO:0000256" key="2">
    <source>
        <dbReference type="ARBA" id="ARBA00022448"/>
    </source>
</evidence>
<dbReference type="PANTHER" id="PTHR22950">
    <property type="entry name" value="AMINO ACID TRANSPORTER"/>
    <property type="match status" value="1"/>
</dbReference>
<feature type="transmembrane region" description="Helical" evidence="9">
    <location>
        <begin position="363"/>
        <end position="385"/>
    </location>
</feature>
<gene>
    <name evidence="11" type="ORF">SASPL_126403</name>
</gene>
<evidence type="ECO:0000256" key="6">
    <source>
        <dbReference type="ARBA" id="ARBA00023136"/>
    </source>
</evidence>
<feature type="compositionally biased region" description="Basic and acidic residues" evidence="8">
    <location>
        <begin position="1"/>
        <end position="10"/>
    </location>
</feature>
<feature type="domain" description="Amino acid transporter transmembrane" evidence="10">
    <location>
        <begin position="143"/>
        <end position="531"/>
    </location>
</feature>
<keyword evidence="2" id="KW-0813">Transport</keyword>
<dbReference type="EMBL" id="PNBA02000009">
    <property type="protein sequence ID" value="KAG6413689.1"/>
    <property type="molecule type" value="Genomic_DNA"/>
</dbReference>
<dbReference type="Proteomes" id="UP000298416">
    <property type="component" value="Unassembled WGS sequence"/>
</dbReference>
<name>A0A8X8XIU2_SALSN</name>
<feature type="transmembrane region" description="Helical" evidence="9">
    <location>
        <begin position="448"/>
        <end position="469"/>
    </location>
</feature>
<feature type="transmembrane region" description="Helical" evidence="9">
    <location>
        <begin position="509"/>
        <end position="532"/>
    </location>
</feature>
<feature type="transmembrane region" description="Helical" evidence="9">
    <location>
        <begin position="475"/>
        <end position="497"/>
    </location>
</feature>
<evidence type="ECO:0000256" key="8">
    <source>
        <dbReference type="SAM" id="MobiDB-lite"/>
    </source>
</evidence>
<dbReference type="PANTHER" id="PTHR22950:SF701">
    <property type="entry name" value="AMINO ACID TRANSPORTER AVT1A-LIKE"/>
    <property type="match status" value="1"/>
</dbReference>
<keyword evidence="5 9" id="KW-1133">Transmembrane helix</keyword>
<keyword evidence="4" id="KW-0029">Amino-acid transport</keyword>
<evidence type="ECO:0000256" key="9">
    <source>
        <dbReference type="SAM" id="Phobius"/>
    </source>
</evidence>
<dbReference type="InterPro" id="IPR013057">
    <property type="entry name" value="AA_transpt_TM"/>
</dbReference>
<evidence type="ECO:0000256" key="1">
    <source>
        <dbReference type="ARBA" id="ARBA00004141"/>
    </source>
</evidence>